<name>A0A678TPZ5_SACOF</name>
<gene>
    <name evidence="12" type="ORF">SO01G09_000007</name>
</gene>
<keyword evidence="10" id="KW-0325">Glycoprotein</keyword>
<evidence type="ECO:0000256" key="8">
    <source>
        <dbReference type="ARBA" id="ARBA00022989"/>
    </source>
</evidence>
<evidence type="ECO:0000256" key="9">
    <source>
        <dbReference type="ARBA" id="ARBA00023136"/>
    </source>
</evidence>
<evidence type="ECO:0000313" key="12">
    <source>
        <dbReference type="EMBL" id="AWA44867.1"/>
    </source>
</evidence>
<dbReference type="PANTHER" id="PTHR48063">
    <property type="entry name" value="LRR RECEPTOR-LIKE KINASE"/>
    <property type="match status" value="1"/>
</dbReference>
<protein>
    <submittedName>
        <fullName evidence="12">LRR receptor-like serine/threonine-protein kinase GSO2</fullName>
    </submittedName>
</protein>
<proteinExistence type="inferred from homology"/>
<dbReference type="SMART" id="SM00369">
    <property type="entry name" value="LRR_TYP"/>
    <property type="match status" value="5"/>
</dbReference>
<comment type="subcellular location">
    <subcellularLocation>
        <location evidence="1">Cell membrane</location>
        <topology evidence="1">Single-pass type I membrane protein</topology>
    </subcellularLocation>
</comment>
<keyword evidence="8 11" id="KW-1133">Transmembrane helix</keyword>
<keyword evidence="12" id="KW-0808">Transferase</keyword>
<evidence type="ECO:0000256" key="7">
    <source>
        <dbReference type="ARBA" id="ARBA00022737"/>
    </source>
</evidence>
<dbReference type="InterPro" id="IPR046956">
    <property type="entry name" value="RLP23-like"/>
</dbReference>
<dbReference type="EMBL" id="MH182532">
    <property type="protein sequence ID" value="AWA44867.1"/>
    <property type="molecule type" value="Genomic_DNA"/>
</dbReference>
<evidence type="ECO:0000256" key="5">
    <source>
        <dbReference type="ARBA" id="ARBA00022692"/>
    </source>
</evidence>
<keyword evidence="12" id="KW-0675">Receptor</keyword>
<sequence>MAEFMNRLPACTKSTLQSLDLSATNLSGRIPNDEWRNLSDLLLSDNRLLGSIPLETGMLANLKRLYLDNNNLNGSISRDHLANLENLEYLDLSYNPVHITSNWSPTFSLQYASYARSKIGPQFPRWLKGQSSVTYLDISDASIAHHLPNWFCRVFAHTKYLNISSNQIKGSLPMTLELLSSFQMLDLSSNNLTGRLPKLPQSLRFFKISKNSLSRPFPRKYGAPMLTEMVLSANRMNGTIPTYFCQLQSVLFSLFFQPEQNNLSGNFPELLQHSPQLTVLDLAHNTFAGELPAWISDKLQDLSYLLLRYNMFSGSIPVQLTELGNLQFLDLANNRISGTIPHGLANLKAMAQNSRKFYNPLLRLHVRPITVLFDLKSSVSYYFSYDDSPPIIMKGQELGYTSTLTGEIPEKIGLLRELESLDLSFNELSGEIPWSISEITALIHLNLSYNNLSGRIPLGNQLQTLDDPASMYIGNNYLCGPPLSTICSGPDATEDYPIENMPKKRDFYLGLAVGYAMGLWMVFVIFLFMKTWRSAYFRMFDKLQDGYNVR</sequence>
<reference evidence="12" key="1">
    <citation type="submission" date="2018-04" db="EMBL/GenBank/DDBJ databases">
        <title>Comparative Analysis of Homologous Sequences of Saccharum officinarum and Saccharum spontaneum Reveals Independent Polyploidization Events.</title>
        <authorList>
            <person name="Sharma A."/>
            <person name="Song J."/>
            <person name="Lin Q."/>
            <person name="Singh R."/>
            <person name="Ramos N."/>
            <person name="Wang K."/>
            <person name="Zhang J."/>
            <person name="Ming R."/>
            <person name="Yu Q."/>
        </authorList>
    </citation>
    <scope>NUCLEOTIDE SEQUENCE</scope>
</reference>
<comment type="similarity">
    <text evidence="2">Belongs to the RLP family.</text>
</comment>
<keyword evidence="6" id="KW-0732">Signal</keyword>
<keyword evidence="3" id="KW-1003">Cell membrane</keyword>
<dbReference type="InterPro" id="IPR001611">
    <property type="entry name" value="Leu-rich_rpt"/>
</dbReference>
<dbReference type="Gene3D" id="3.80.10.10">
    <property type="entry name" value="Ribonuclease Inhibitor"/>
    <property type="match status" value="3"/>
</dbReference>
<keyword evidence="9 11" id="KW-0472">Membrane</keyword>
<dbReference type="AlphaFoldDB" id="A0A678TPZ5"/>
<feature type="transmembrane region" description="Helical" evidence="11">
    <location>
        <begin position="507"/>
        <end position="529"/>
    </location>
</feature>
<keyword evidence="7" id="KW-0677">Repeat</keyword>
<dbReference type="InterPro" id="IPR032675">
    <property type="entry name" value="LRR_dom_sf"/>
</dbReference>
<evidence type="ECO:0000256" key="6">
    <source>
        <dbReference type="ARBA" id="ARBA00022729"/>
    </source>
</evidence>
<evidence type="ECO:0000256" key="2">
    <source>
        <dbReference type="ARBA" id="ARBA00009592"/>
    </source>
</evidence>
<dbReference type="InterPro" id="IPR003591">
    <property type="entry name" value="Leu-rich_rpt_typical-subtyp"/>
</dbReference>
<evidence type="ECO:0000256" key="10">
    <source>
        <dbReference type="ARBA" id="ARBA00023180"/>
    </source>
</evidence>
<evidence type="ECO:0000256" key="3">
    <source>
        <dbReference type="ARBA" id="ARBA00022475"/>
    </source>
</evidence>
<dbReference type="Pfam" id="PF13855">
    <property type="entry name" value="LRR_8"/>
    <property type="match status" value="2"/>
</dbReference>
<evidence type="ECO:0000256" key="1">
    <source>
        <dbReference type="ARBA" id="ARBA00004251"/>
    </source>
</evidence>
<evidence type="ECO:0000256" key="4">
    <source>
        <dbReference type="ARBA" id="ARBA00022614"/>
    </source>
</evidence>
<keyword evidence="12" id="KW-0418">Kinase</keyword>
<dbReference type="PRINTS" id="PR00019">
    <property type="entry name" value="LEURICHRPT"/>
</dbReference>
<keyword evidence="5 11" id="KW-0812">Transmembrane</keyword>
<dbReference type="PANTHER" id="PTHR48063:SF86">
    <property type="entry name" value="LEUCINE-RICH REPEAT-CONTAINING N-TERMINAL PLANT-TYPE DOMAIN-CONTAINING PROTEIN"/>
    <property type="match status" value="1"/>
</dbReference>
<dbReference type="GO" id="GO:0016301">
    <property type="term" value="F:kinase activity"/>
    <property type="evidence" value="ECO:0007669"/>
    <property type="project" value="UniProtKB-KW"/>
</dbReference>
<dbReference type="Pfam" id="PF00560">
    <property type="entry name" value="LRR_1"/>
    <property type="match status" value="3"/>
</dbReference>
<evidence type="ECO:0000256" key="11">
    <source>
        <dbReference type="SAM" id="Phobius"/>
    </source>
</evidence>
<dbReference type="GO" id="GO:0005886">
    <property type="term" value="C:plasma membrane"/>
    <property type="evidence" value="ECO:0007669"/>
    <property type="project" value="UniProtKB-SubCell"/>
</dbReference>
<dbReference type="PROSITE" id="PS51450">
    <property type="entry name" value="LRR"/>
    <property type="match status" value="1"/>
</dbReference>
<dbReference type="SUPFAM" id="SSF52058">
    <property type="entry name" value="L domain-like"/>
    <property type="match status" value="2"/>
</dbReference>
<organism evidence="12">
    <name type="scientific">Saccharum officinarum</name>
    <name type="common">Sugarcane</name>
    <dbReference type="NCBI Taxonomy" id="4547"/>
    <lineage>
        <taxon>Eukaryota</taxon>
        <taxon>Viridiplantae</taxon>
        <taxon>Streptophyta</taxon>
        <taxon>Embryophyta</taxon>
        <taxon>Tracheophyta</taxon>
        <taxon>Spermatophyta</taxon>
        <taxon>Magnoliopsida</taxon>
        <taxon>Liliopsida</taxon>
        <taxon>Poales</taxon>
        <taxon>Poaceae</taxon>
        <taxon>PACMAD clade</taxon>
        <taxon>Panicoideae</taxon>
        <taxon>Andropogonodae</taxon>
        <taxon>Andropogoneae</taxon>
        <taxon>Saccharinae</taxon>
        <taxon>Saccharum</taxon>
        <taxon>Saccharum officinarum species complex</taxon>
    </lineage>
</organism>
<accession>A0A678TPZ5</accession>
<keyword evidence="4" id="KW-0433">Leucine-rich repeat</keyword>